<dbReference type="SUPFAM" id="SSF54211">
    <property type="entry name" value="Ribosomal protein S5 domain 2-like"/>
    <property type="match status" value="2"/>
</dbReference>
<reference evidence="8 9" key="1">
    <citation type="submission" date="2018-08" db="EMBL/GenBank/DDBJ databases">
        <title>Parvularcula sp. SM1705, isolated from surface water of the South Sea China.</title>
        <authorList>
            <person name="Sun L."/>
        </authorList>
    </citation>
    <scope>NUCLEOTIDE SEQUENCE [LARGE SCALE GENOMIC DNA]</scope>
    <source>
        <strain evidence="8 9">SM1705</strain>
    </source>
</reference>
<keyword evidence="4 6" id="KW-0368">Histidine biosynthesis</keyword>
<dbReference type="RefSeq" id="WP_116391821.1">
    <property type="nucleotide sequence ID" value="NZ_QUQO01000001.1"/>
</dbReference>
<keyword evidence="5 6" id="KW-0456">Lyase</keyword>
<dbReference type="Gene3D" id="3.30.230.40">
    <property type="entry name" value="Imidazole glycerol phosphate dehydratase, domain 1"/>
    <property type="match status" value="2"/>
</dbReference>
<dbReference type="FunFam" id="3.30.230.40:FF:000001">
    <property type="entry name" value="Imidazoleglycerol-phosphate dehydratase HisB"/>
    <property type="match status" value="1"/>
</dbReference>
<proteinExistence type="inferred from homology"/>
<evidence type="ECO:0000256" key="3">
    <source>
        <dbReference type="ARBA" id="ARBA00022605"/>
    </source>
</evidence>
<evidence type="ECO:0000256" key="7">
    <source>
        <dbReference type="RuleBase" id="RU000599"/>
    </source>
</evidence>
<comment type="catalytic activity">
    <reaction evidence="6 7">
        <text>D-erythro-1-(imidazol-4-yl)glycerol 3-phosphate = 3-(imidazol-4-yl)-2-oxopropyl phosphate + H2O</text>
        <dbReference type="Rhea" id="RHEA:11040"/>
        <dbReference type="ChEBI" id="CHEBI:15377"/>
        <dbReference type="ChEBI" id="CHEBI:57766"/>
        <dbReference type="ChEBI" id="CHEBI:58278"/>
        <dbReference type="EC" id="4.2.1.19"/>
    </reaction>
</comment>
<dbReference type="InterPro" id="IPR000807">
    <property type="entry name" value="ImidazoleglycerolP_deHydtase"/>
</dbReference>
<dbReference type="HAMAP" id="MF_00076">
    <property type="entry name" value="HisB"/>
    <property type="match status" value="1"/>
</dbReference>
<dbReference type="NCBIfam" id="NF002111">
    <property type="entry name" value="PRK00951.2-1"/>
    <property type="match status" value="1"/>
</dbReference>
<dbReference type="InterPro" id="IPR020568">
    <property type="entry name" value="Ribosomal_Su5_D2-typ_SF"/>
</dbReference>
<evidence type="ECO:0000256" key="4">
    <source>
        <dbReference type="ARBA" id="ARBA00023102"/>
    </source>
</evidence>
<evidence type="ECO:0000256" key="1">
    <source>
        <dbReference type="ARBA" id="ARBA00005047"/>
    </source>
</evidence>
<dbReference type="CDD" id="cd07914">
    <property type="entry name" value="IGPD"/>
    <property type="match status" value="1"/>
</dbReference>
<dbReference type="PANTHER" id="PTHR23133">
    <property type="entry name" value="IMIDAZOLEGLYCEROL-PHOSPHATE DEHYDRATASE HIS7"/>
    <property type="match status" value="1"/>
</dbReference>
<evidence type="ECO:0000313" key="9">
    <source>
        <dbReference type="Proteomes" id="UP000264589"/>
    </source>
</evidence>
<evidence type="ECO:0000313" key="8">
    <source>
        <dbReference type="EMBL" id="RFB05189.1"/>
    </source>
</evidence>
<dbReference type="GO" id="GO:0004424">
    <property type="term" value="F:imidazoleglycerol-phosphate dehydratase activity"/>
    <property type="evidence" value="ECO:0007669"/>
    <property type="project" value="UniProtKB-UniRule"/>
</dbReference>
<dbReference type="InterPro" id="IPR020565">
    <property type="entry name" value="ImidazoleglycerP_deHydtase_CS"/>
</dbReference>
<dbReference type="FunCoup" id="A0A371RIA3">
    <property type="interactions" value="376"/>
</dbReference>
<dbReference type="UniPathway" id="UPA00031">
    <property type="reaction ID" value="UER00011"/>
</dbReference>
<dbReference type="EMBL" id="QUQO01000001">
    <property type="protein sequence ID" value="RFB05189.1"/>
    <property type="molecule type" value="Genomic_DNA"/>
</dbReference>
<evidence type="ECO:0000256" key="2">
    <source>
        <dbReference type="ARBA" id="ARBA00016664"/>
    </source>
</evidence>
<dbReference type="PANTHER" id="PTHR23133:SF2">
    <property type="entry name" value="IMIDAZOLEGLYCEROL-PHOSPHATE DEHYDRATASE"/>
    <property type="match status" value="1"/>
</dbReference>
<name>A0A371RIA3_9PROT</name>
<keyword evidence="9" id="KW-1185">Reference proteome</keyword>
<evidence type="ECO:0000256" key="6">
    <source>
        <dbReference type="HAMAP-Rule" id="MF_00076"/>
    </source>
</evidence>
<dbReference type="InParanoid" id="A0A371RIA3"/>
<sequence>MTNRIATRTRATKETDITVTLDLDGTGKAKISTGIGFLDHMLEGFAKHSLIDLEVTAKGDLHIDMHHTTEDVGIVMGLAVADALGDAKGIARFGHAYVPMDETLTRASLDISKRPYLIWKVAFPRDKVGEMDTELFKEWFHAFATNSGMCLHVENLYGDNSHHIAESCFKALAKAFDIATMIDPRRAGETPSTKGSLGS</sequence>
<dbReference type="FunFam" id="3.30.230.40:FF:000003">
    <property type="entry name" value="Imidazoleglycerol-phosphate dehydratase HisB"/>
    <property type="match status" value="1"/>
</dbReference>
<dbReference type="Pfam" id="PF00475">
    <property type="entry name" value="IGPD"/>
    <property type="match status" value="1"/>
</dbReference>
<keyword evidence="6" id="KW-0963">Cytoplasm</keyword>
<dbReference type="NCBIfam" id="NF002114">
    <property type="entry name" value="PRK00951.2-4"/>
    <property type="match status" value="1"/>
</dbReference>
<accession>A0A371RIA3</accession>
<dbReference type="GO" id="GO:0005737">
    <property type="term" value="C:cytoplasm"/>
    <property type="evidence" value="ECO:0007669"/>
    <property type="project" value="UniProtKB-SubCell"/>
</dbReference>
<protein>
    <recommendedName>
        <fullName evidence="2 6">Imidazoleglycerol-phosphate dehydratase</fullName>
        <shortName evidence="6">IGPD</shortName>
        <ecNumber evidence="6 7">4.2.1.19</ecNumber>
    </recommendedName>
</protein>
<organism evidence="8 9">
    <name type="scientific">Parvularcula marina</name>
    <dbReference type="NCBI Taxonomy" id="2292771"/>
    <lineage>
        <taxon>Bacteria</taxon>
        <taxon>Pseudomonadati</taxon>
        <taxon>Pseudomonadota</taxon>
        <taxon>Alphaproteobacteria</taxon>
        <taxon>Parvularculales</taxon>
        <taxon>Parvularculaceae</taxon>
        <taxon>Parvularcula</taxon>
    </lineage>
</organism>
<dbReference type="PROSITE" id="PS00954">
    <property type="entry name" value="IGP_DEHYDRATASE_1"/>
    <property type="match status" value="1"/>
</dbReference>
<comment type="caution">
    <text evidence="8">The sequence shown here is derived from an EMBL/GenBank/DDBJ whole genome shotgun (WGS) entry which is preliminary data.</text>
</comment>
<comment type="similarity">
    <text evidence="6 7">Belongs to the imidazoleglycerol-phosphate dehydratase family.</text>
</comment>
<dbReference type="GO" id="GO:0000105">
    <property type="term" value="P:L-histidine biosynthetic process"/>
    <property type="evidence" value="ECO:0007669"/>
    <property type="project" value="UniProtKB-UniRule"/>
</dbReference>
<dbReference type="AlphaFoldDB" id="A0A371RIA3"/>
<comment type="pathway">
    <text evidence="1 6 7">Amino-acid biosynthesis; L-histidine biosynthesis; L-histidine from 5-phospho-alpha-D-ribose 1-diphosphate: step 6/9.</text>
</comment>
<dbReference type="EC" id="4.2.1.19" evidence="6 7"/>
<comment type="subcellular location">
    <subcellularLocation>
        <location evidence="6 7">Cytoplasm</location>
    </subcellularLocation>
</comment>
<dbReference type="NCBIfam" id="NF002109">
    <property type="entry name" value="PRK00951.1-5"/>
    <property type="match status" value="1"/>
</dbReference>
<evidence type="ECO:0000256" key="5">
    <source>
        <dbReference type="ARBA" id="ARBA00023239"/>
    </source>
</evidence>
<dbReference type="OrthoDB" id="9813612at2"/>
<gene>
    <name evidence="6 8" type="primary">hisB</name>
    <name evidence="8" type="ORF">DX908_07930</name>
</gene>
<dbReference type="PROSITE" id="PS00955">
    <property type="entry name" value="IGP_DEHYDRATASE_2"/>
    <property type="match status" value="1"/>
</dbReference>
<dbReference type="InterPro" id="IPR038494">
    <property type="entry name" value="IGPD_sf"/>
</dbReference>
<keyword evidence="3 6" id="KW-0028">Amino-acid biosynthesis</keyword>
<dbReference type="Proteomes" id="UP000264589">
    <property type="component" value="Unassembled WGS sequence"/>
</dbReference>